<dbReference type="EMBL" id="JACBAG010001748">
    <property type="protein sequence ID" value="KAF7183037.1"/>
    <property type="molecule type" value="Genomic_DNA"/>
</dbReference>
<comment type="caution">
    <text evidence="1">The sequence shown here is derived from an EMBL/GenBank/DDBJ whole genome shotgun (WGS) entry which is preliminary data.</text>
</comment>
<evidence type="ECO:0000313" key="1">
    <source>
        <dbReference type="EMBL" id="KAF7183037.1"/>
    </source>
</evidence>
<dbReference type="Proteomes" id="UP000641853">
    <property type="component" value="Unassembled WGS sequence"/>
</dbReference>
<protein>
    <submittedName>
        <fullName evidence="1">Uncharacterized protein</fullName>
    </submittedName>
</protein>
<proteinExistence type="predicted"/>
<gene>
    <name evidence="1" type="ORF">CNMCM7691_002872</name>
</gene>
<sequence length="415" mass="47227">MPLVQLLMNYMMRNMFPAQLHSALCQYHRTCRLNIWSFQSLSLDRPGLGRTQLSHDLPYGDPFEMDVLKLPGLRTLAINYSTKESSRPNSWIHHDEILPFVCMAPNLKHLIIRAADLLRSLNSLSFDLLRGFGPWEEILLRMANVVDLSHLRSLDMCVHTDPSMLSSAARLLKNLNRLYIHIQPWRRDQADFAADADDGGMIAAVCAFNPLQFLCLRGVRSVISLRQIFSQHGQSLKGLIIEASERARTFPARHDNGYKFPIFLDDGHLTQELADKPETDGIASCFRDAVINAAMDEKLAMGIWNIISSSQPPGRLKNLRITPFGSAFFSREEMHVLHHVSSSFLITRSGSYGDTVEIAEIGRMAWEVWREADIAEEGTLRLPHEVKEILNELWPLGPGQKKWGEMKWKSFPLQI</sequence>
<reference evidence="1" key="1">
    <citation type="submission" date="2020-06" db="EMBL/GenBank/DDBJ databases">
        <title>Draft genome sequences of strains closely related to Aspergillus parafelis and Aspergillus hiratsukae.</title>
        <authorList>
            <person name="Dos Santos R.A.C."/>
            <person name="Rivero-Menendez O."/>
            <person name="Steenwyk J.L."/>
            <person name="Mead M.E."/>
            <person name="Goldman G.H."/>
            <person name="Alastruey-Izquierdo A."/>
            <person name="Rokas A."/>
        </authorList>
    </citation>
    <scope>NUCLEOTIDE SEQUENCE</scope>
    <source>
        <strain evidence="1">CNM-CM7691</strain>
    </source>
</reference>
<accession>A0A8H6R3I6</accession>
<evidence type="ECO:0000313" key="2">
    <source>
        <dbReference type="Proteomes" id="UP000641853"/>
    </source>
</evidence>
<dbReference type="AlphaFoldDB" id="A0A8H6R3I6"/>
<keyword evidence="2" id="KW-1185">Reference proteome</keyword>
<name>A0A8H6R3I6_9EURO</name>
<organism evidence="1 2">
    <name type="scientific">Aspergillus felis</name>
    <dbReference type="NCBI Taxonomy" id="1287682"/>
    <lineage>
        <taxon>Eukaryota</taxon>
        <taxon>Fungi</taxon>
        <taxon>Dikarya</taxon>
        <taxon>Ascomycota</taxon>
        <taxon>Pezizomycotina</taxon>
        <taxon>Eurotiomycetes</taxon>
        <taxon>Eurotiomycetidae</taxon>
        <taxon>Eurotiales</taxon>
        <taxon>Aspergillaceae</taxon>
        <taxon>Aspergillus</taxon>
        <taxon>Aspergillus subgen. Fumigati</taxon>
    </lineage>
</organism>